<dbReference type="GO" id="GO:0000175">
    <property type="term" value="F:3'-5'-RNA exonuclease activity"/>
    <property type="evidence" value="ECO:0007669"/>
    <property type="project" value="TreeGrafter"/>
</dbReference>
<dbReference type="InterPro" id="IPR036691">
    <property type="entry name" value="Endo/exonu/phosph_ase_sf"/>
</dbReference>
<dbReference type="Gene3D" id="3.60.10.10">
    <property type="entry name" value="Endonuclease/exonuclease/phosphatase"/>
    <property type="match status" value="1"/>
</dbReference>
<feature type="non-terminal residue" evidence="2">
    <location>
        <position position="605"/>
    </location>
</feature>
<name>A0A7R8WZV7_9CRUS</name>
<dbReference type="GO" id="GO:0000288">
    <property type="term" value="P:nuclear-transcribed mRNA catabolic process, deadenylation-dependent decay"/>
    <property type="evidence" value="ECO:0007669"/>
    <property type="project" value="TreeGrafter"/>
</dbReference>
<evidence type="ECO:0000313" key="2">
    <source>
        <dbReference type="EMBL" id="CAD7240116.1"/>
    </source>
</evidence>
<dbReference type="InterPro" id="IPR048821">
    <property type="entry name" value="PDE12-like_N"/>
</dbReference>
<evidence type="ECO:0000259" key="1">
    <source>
        <dbReference type="Pfam" id="PF21171"/>
    </source>
</evidence>
<dbReference type="EMBL" id="LR899526">
    <property type="protein sequence ID" value="CAD7240116.1"/>
    <property type="molecule type" value="Genomic_DNA"/>
</dbReference>
<gene>
    <name evidence="2" type="ORF">DSTB1V02_LOCUS153</name>
</gene>
<dbReference type="Gene3D" id="4.10.60.20">
    <property type="match status" value="1"/>
</dbReference>
<dbReference type="OrthoDB" id="412787at2759"/>
<reference evidence="2" key="1">
    <citation type="submission" date="2020-11" db="EMBL/GenBank/DDBJ databases">
        <authorList>
            <person name="Tran Van P."/>
        </authorList>
    </citation>
    <scope>NUCLEOTIDE SEQUENCE</scope>
</reference>
<organism evidence="2">
    <name type="scientific">Darwinula stevensoni</name>
    <dbReference type="NCBI Taxonomy" id="69355"/>
    <lineage>
        <taxon>Eukaryota</taxon>
        <taxon>Metazoa</taxon>
        <taxon>Ecdysozoa</taxon>
        <taxon>Arthropoda</taxon>
        <taxon>Crustacea</taxon>
        <taxon>Oligostraca</taxon>
        <taxon>Ostracoda</taxon>
        <taxon>Podocopa</taxon>
        <taxon>Podocopida</taxon>
        <taxon>Darwinulocopina</taxon>
        <taxon>Darwinuloidea</taxon>
        <taxon>Darwinulidae</taxon>
        <taxon>Darwinula</taxon>
    </lineage>
</organism>
<proteinExistence type="predicted"/>
<dbReference type="AlphaFoldDB" id="A0A7R8WZV7"/>
<dbReference type="EMBL" id="CAJPEV010000009">
    <property type="protein sequence ID" value="CAG0878630.1"/>
    <property type="molecule type" value="Genomic_DNA"/>
</dbReference>
<keyword evidence="3" id="KW-1185">Reference proteome</keyword>
<dbReference type="PANTHER" id="PTHR12121">
    <property type="entry name" value="CARBON CATABOLITE REPRESSOR PROTEIN 4"/>
    <property type="match status" value="1"/>
</dbReference>
<feature type="domain" description="2',5'-phosphodiesterase 12-like N-terminal" evidence="1">
    <location>
        <begin position="202"/>
        <end position="297"/>
    </location>
</feature>
<dbReference type="SUPFAM" id="SSF56219">
    <property type="entry name" value="DNase I-like"/>
    <property type="match status" value="1"/>
</dbReference>
<protein>
    <recommendedName>
        <fullName evidence="1">2',5'-phosphodiesterase 12-like N-terminal domain-containing protein</fullName>
    </recommendedName>
</protein>
<dbReference type="PANTHER" id="PTHR12121:SF37">
    <property type="entry name" value="2',5'-PHOSPHODIESTERASE 12"/>
    <property type="match status" value="1"/>
</dbReference>
<evidence type="ECO:0000313" key="3">
    <source>
        <dbReference type="Proteomes" id="UP000677054"/>
    </source>
</evidence>
<dbReference type="Proteomes" id="UP000677054">
    <property type="component" value="Unassembled WGS sequence"/>
</dbReference>
<dbReference type="InterPro" id="IPR050410">
    <property type="entry name" value="CCR4/nocturin_mRNA_transcr"/>
</dbReference>
<accession>A0A7R8WZV7</accession>
<dbReference type="Pfam" id="PF21171">
    <property type="entry name" value="PDE12-like_N"/>
    <property type="match status" value="1"/>
</dbReference>
<sequence>GVPKTLASLLFNTNTKPHSLRQHHITMEEFLAQELGFGTSQRGTVLLFGCGVKLVSSQSFPALRHLRMMSSTNEVGKLIALHKEGESRIDLCLQYSNQRLGIKQRRFNFSRRVDEPLQALLSRMYANFEKATQKSKKKKENEGKQESGDNPKFEILEQEMYFLDSSGEKIASDRPVVEVLFQGNLDVRLKICDSVIEIERNPPTIMNLSLPSSIMAGFLVYPKKLEVEFATLEDVIMKWYISSSSSNSDLPWEDKGVQRYLEVTNADIGKKVKLMATPRKGEKLGEPWEVISKCVIEAGPGHCPFEDRHLFTQQWAPELSFRVISYNILADLYADSDHSREHLFPTCPPYALAMDYRRQLLFKEITGYRGDLICLQEVDTKVFQYDFLPTFSCLGYSGLFCRKGGLVAEGLAVFFQNSKFRLVGEHSFSLSEELQTNPVLDDLFSVLQRNQKLLERALQRTTTFQVVLLESVKVKGKYLFVGNTHLYFHPDADHIRLIQAATCMRLIEALIAEKFSGVNEEESCDGIDLTQPFPFASACGTPAYTNFTKGFNGCLDYIFYQKDRLTVEEVIPFPSHEDVTEHGALPSVTFPSDHLALIAQLAFKR</sequence>
<dbReference type="GO" id="GO:0005739">
    <property type="term" value="C:mitochondrion"/>
    <property type="evidence" value="ECO:0007669"/>
    <property type="project" value="TreeGrafter"/>
</dbReference>